<dbReference type="InterPro" id="IPR014718">
    <property type="entry name" value="GH-type_carb-bd"/>
</dbReference>
<keyword evidence="6" id="KW-1185">Reference proteome</keyword>
<dbReference type="InterPro" id="IPR008183">
    <property type="entry name" value="Aldose_1/G6P_1-epimerase"/>
</dbReference>
<evidence type="ECO:0000256" key="4">
    <source>
        <dbReference type="PIRNR" id="PIRNR016020"/>
    </source>
</evidence>
<dbReference type="Proteomes" id="UP000664835">
    <property type="component" value="Unassembled WGS sequence"/>
</dbReference>
<comment type="similarity">
    <text evidence="2 4">Belongs to the glucose-6-phosphate 1-epimerase family.</text>
</comment>
<evidence type="ECO:0000313" key="6">
    <source>
        <dbReference type="Proteomes" id="UP000664835"/>
    </source>
</evidence>
<dbReference type="Gene3D" id="2.70.98.10">
    <property type="match status" value="1"/>
</dbReference>
<name>A0ABS3Q7J9_9GAMM</name>
<gene>
    <name evidence="5" type="ORF">J3998_09395</name>
</gene>
<dbReference type="Pfam" id="PF01263">
    <property type="entry name" value="Aldose_epim"/>
    <property type="match status" value="1"/>
</dbReference>
<dbReference type="EC" id="5.1.3.15" evidence="4"/>
<evidence type="ECO:0000256" key="1">
    <source>
        <dbReference type="ARBA" id="ARBA00001096"/>
    </source>
</evidence>
<dbReference type="InterPro" id="IPR011013">
    <property type="entry name" value="Gal_mutarotase_sf_dom"/>
</dbReference>
<reference evidence="5 6" key="1">
    <citation type="submission" date="2021-03" db="EMBL/GenBank/DDBJ databases">
        <title>Thiomicrorhabdus sp.nov.,novel sulfur-oxidizing bacteria isolated from coastal sediment.</title>
        <authorList>
            <person name="Liu X."/>
        </authorList>
    </citation>
    <scope>NUCLEOTIDE SEQUENCE [LARGE SCALE GENOMIC DNA]</scope>
    <source>
        <strain evidence="5 6">6S2-11</strain>
    </source>
</reference>
<comment type="catalytic activity">
    <reaction evidence="1">
        <text>alpha-D-glucose 6-phosphate = beta-D-glucose 6-phosphate</text>
        <dbReference type="Rhea" id="RHEA:16249"/>
        <dbReference type="ChEBI" id="CHEBI:58225"/>
        <dbReference type="ChEBI" id="CHEBI:58247"/>
        <dbReference type="EC" id="5.1.3.15"/>
    </reaction>
</comment>
<comment type="caution">
    <text evidence="5">The sequence shown here is derived from an EMBL/GenBank/DDBJ whole genome shotgun (WGS) entry which is preliminary data.</text>
</comment>
<keyword evidence="3 4" id="KW-0413">Isomerase</keyword>
<dbReference type="SUPFAM" id="SSF74650">
    <property type="entry name" value="Galactose mutarotase-like"/>
    <property type="match status" value="1"/>
</dbReference>
<proteinExistence type="inferred from homology"/>
<sequence length="303" mass="33405">MNSWNNVQGISFSMRGDVSLIEVDNVYAQAKMTAHGATVLSFCPKDPAGQVGEDLLWVSENASYDGKAAIRGGIPVCWPWFSGYQEEFNAPLEDDVEAPAHGLVRKKAWHIDRIETLENGATLVEFVTQSDEQTRAIWPYEFTLSLQVVIGETLSLTLTTTNRNPLPLIITEALHTYFNLSVTKDITLNGLQGSQEVDTLKANKTRIVDGGLSVSSPIDNVYLTVQSSLLTSVDDQPSLQIDSSNAASCVVWNPGSETVKGFKDIADDHWPQFLCIENGNVWSDRVIIEPETKHRLQIAISKP</sequence>
<evidence type="ECO:0000256" key="3">
    <source>
        <dbReference type="ARBA" id="ARBA00023235"/>
    </source>
</evidence>
<evidence type="ECO:0000256" key="2">
    <source>
        <dbReference type="ARBA" id="ARBA00005866"/>
    </source>
</evidence>
<organism evidence="5 6">
    <name type="scientific">Thiomicrorhabdus marina</name>
    <dbReference type="NCBI Taxonomy" id="2818442"/>
    <lineage>
        <taxon>Bacteria</taxon>
        <taxon>Pseudomonadati</taxon>
        <taxon>Pseudomonadota</taxon>
        <taxon>Gammaproteobacteria</taxon>
        <taxon>Thiotrichales</taxon>
        <taxon>Piscirickettsiaceae</taxon>
        <taxon>Thiomicrorhabdus</taxon>
    </lineage>
</organism>
<dbReference type="EMBL" id="JAGETV010000017">
    <property type="protein sequence ID" value="MBO1927790.1"/>
    <property type="molecule type" value="Genomic_DNA"/>
</dbReference>
<evidence type="ECO:0000313" key="5">
    <source>
        <dbReference type="EMBL" id="MBO1927790.1"/>
    </source>
</evidence>
<accession>A0ABS3Q7J9</accession>
<dbReference type="RefSeq" id="WP_208150404.1">
    <property type="nucleotide sequence ID" value="NZ_JAGETV010000017.1"/>
</dbReference>
<dbReference type="PANTHER" id="PTHR11122:SF13">
    <property type="entry name" value="GLUCOSE-6-PHOSPHATE 1-EPIMERASE"/>
    <property type="match status" value="1"/>
</dbReference>
<dbReference type="PANTHER" id="PTHR11122">
    <property type="entry name" value="APOSPORY-ASSOCIATED PROTEIN C-RELATED"/>
    <property type="match status" value="1"/>
</dbReference>
<dbReference type="InterPro" id="IPR025532">
    <property type="entry name" value="G6P_1-epimerase"/>
</dbReference>
<dbReference type="PIRSF" id="PIRSF016020">
    <property type="entry name" value="PHexose_mutarotase"/>
    <property type="match status" value="1"/>
</dbReference>
<protein>
    <recommendedName>
        <fullName evidence="4">Putative glucose-6-phosphate 1-epimerase</fullName>
        <ecNumber evidence="4">5.1.3.15</ecNumber>
    </recommendedName>
</protein>